<evidence type="ECO:0000256" key="3">
    <source>
        <dbReference type="ARBA" id="ARBA00022723"/>
    </source>
</evidence>
<evidence type="ECO:0000256" key="1">
    <source>
        <dbReference type="ARBA" id="ARBA00001966"/>
    </source>
</evidence>
<dbReference type="Pfam" id="PF04055">
    <property type="entry name" value="Radical_SAM"/>
    <property type="match status" value="1"/>
</dbReference>
<dbReference type="GO" id="GO:0046872">
    <property type="term" value="F:metal ion binding"/>
    <property type="evidence" value="ECO:0007669"/>
    <property type="project" value="UniProtKB-KW"/>
</dbReference>
<dbReference type="InterPro" id="IPR036412">
    <property type="entry name" value="HAD-like_sf"/>
</dbReference>
<evidence type="ECO:0000256" key="2">
    <source>
        <dbReference type="ARBA" id="ARBA00022691"/>
    </source>
</evidence>
<dbReference type="SUPFAM" id="SSF102114">
    <property type="entry name" value="Radical SAM enzymes"/>
    <property type="match status" value="1"/>
</dbReference>
<dbReference type="Proteomes" id="UP000886845">
    <property type="component" value="Unassembled WGS sequence"/>
</dbReference>
<proteinExistence type="predicted"/>
<evidence type="ECO:0000313" key="8">
    <source>
        <dbReference type="Proteomes" id="UP000886845"/>
    </source>
</evidence>
<evidence type="ECO:0000256" key="4">
    <source>
        <dbReference type="ARBA" id="ARBA00023004"/>
    </source>
</evidence>
<dbReference type="GO" id="GO:0003824">
    <property type="term" value="F:catalytic activity"/>
    <property type="evidence" value="ECO:0007669"/>
    <property type="project" value="InterPro"/>
</dbReference>
<comment type="caution">
    <text evidence="7">The sequence shown here is derived from an EMBL/GenBank/DDBJ whole genome shotgun (WGS) entry which is preliminary data.</text>
</comment>
<protein>
    <submittedName>
        <fullName evidence="7">Radical SAM protein</fullName>
    </submittedName>
</protein>
<dbReference type="Gene3D" id="3.40.50.1000">
    <property type="entry name" value="HAD superfamily/HAD-like"/>
    <property type="match status" value="1"/>
</dbReference>
<sequence>AEPCLLVGDTPRDVQAAHAAGLPCLGVTVAGWKTPADLAGAGAVLPGYEDLDAALRAVDGLLAPPLPIRVLAWELTRRCPMACKHCRGAARDADCAGELSGDECRRVLDTLAAAYPAPRRKPLLILTGGEPMYRDDLEALVRHASGLGFPCVLAPCGRFATPERLRALKEAGIRALSISVDGPDAATHDAFRGIPGAFDVALRAMAAAREVGLPFQLNHTVTRAGRHTLRAMRDFARVQGATRIDYFFLVPVGRGAAIADQCLDDAQTQSALDEILDLDAEGLLPLHVTCEPRVLARLRARRPDAEPPAPGGHPGRSGFNGCMAGAGFCFLAHDGRLQPCGFYDDDGGNVRDFGCDLPAAYRASPLLCRLHGGNVCLARARFGAGTDA</sequence>
<accession>A0A9D1T2M6</accession>
<dbReference type="InterPro" id="IPR058240">
    <property type="entry name" value="rSAM_sf"/>
</dbReference>
<organism evidence="7 8">
    <name type="scientific">Candidatus Spyradenecus faecavium</name>
    <dbReference type="NCBI Taxonomy" id="2840947"/>
    <lineage>
        <taxon>Bacteria</taxon>
        <taxon>Pseudomonadati</taxon>
        <taxon>Lentisphaerota</taxon>
        <taxon>Lentisphaeria</taxon>
        <taxon>Lentisphaerales</taxon>
        <taxon>Lentisphaeraceae</taxon>
        <taxon>Lentisphaeraceae incertae sedis</taxon>
        <taxon>Candidatus Spyradenecus</taxon>
    </lineage>
</organism>
<dbReference type="EMBL" id="DVOR01000143">
    <property type="protein sequence ID" value="HIV09357.1"/>
    <property type="molecule type" value="Genomic_DNA"/>
</dbReference>
<keyword evidence="3" id="KW-0479">Metal-binding</keyword>
<evidence type="ECO:0000256" key="5">
    <source>
        <dbReference type="ARBA" id="ARBA00023014"/>
    </source>
</evidence>
<evidence type="ECO:0000259" key="6">
    <source>
        <dbReference type="PROSITE" id="PS51918"/>
    </source>
</evidence>
<keyword evidence="5" id="KW-0411">Iron-sulfur</keyword>
<dbReference type="GO" id="GO:0051536">
    <property type="term" value="F:iron-sulfur cluster binding"/>
    <property type="evidence" value="ECO:0007669"/>
    <property type="project" value="UniProtKB-KW"/>
</dbReference>
<dbReference type="AlphaFoldDB" id="A0A9D1T2M6"/>
<dbReference type="InterPro" id="IPR023214">
    <property type="entry name" value="HAD_sf"/>
</dbReference>
<dbReference type="SFLD" id="SFLDG01386">
    <property type="entry name" value="main_SPASM_domain-containing"/>
    <property type="match status" value="1"/>
</dbReference>
<reference evidence="7" key="1">
    <citation type="submission" date="2020-10" db="EMBL/GenBank/DDBJ databases">
        <authorList>
            <person name="Gilroy R."/>
        </authorList>
    </citation>
    <scope>NUCLEOTIDE SEQUENCE</scope>
    <source>
        <strain evidence="7">35461</strain>
    </source>
</reference>
<keyword evidence="4" id="KW-0408">Iron</keyword>
<dbReference type="CDD" id="cd01335">
    <property type="entry name" value="Radical_SAM"/>
    <property type="match status" value="1"/>
</dbReference>
<comment type="cofactor">
    <cofactor evidence="1">
        <name>[4Fe-4S] cluster</name>
        <dbReference type="ChEBI" id="CHEBI:49883"/>
    </cofactor>
</comment>
<dbReference type="SFLD" id="SFLDG01067">
    <property type="entry name" value="SPASM/twitch_domain_containing"/>
    <property type="match status" value="1"/>
</dbReference>
<dbReference type="SFLD" id="SFLDS00029">
    <property type="entry name" value="Radical_SAM"/>
    <property type="match status" value="1"/>
</dbReference>
<keyword evidence="2" id="KW-0949">S-adenosyl-L-methionine</keyword>
<dbReference type="InterPro" id="IPR013785">
    <property type="entry name" value="Aldolase_TIM"/>
</dbReference>
<dbReference type="PROSITE" id="PS51918">
    <property type="entry name" value="RADICAL_SAM"/>
    <property type="match status" value="1"/>
</dbReference>
<feature type="non-terminal residue" evidence="7">
    <location>
        <position position="1"/>
    </location>
</feature>
<dbReference type="SUPFAM" id="SSF56784">
    <property type="entry name" value="HAD-like"/>
    <property type="match status" value="1"/>
</dbReference>
<reference evidence="7" key="2">
    <citation type="journal article" date="2021" name="PeerJ">
        <title>Extensive microbial diversity within the chicken gut microbiome revealed by metagenomics and culture.</title>
        <authorList>
            <person name="Gilroy R."/>
            <person name="Ravi A."/>
            <person name="Getino M."/>
            <person name="Pursley I."/>
            <person name="Horton D.L."/>
            <person name="Alikhan N.F."/>
            <person name="Baker D."/>
            <person name="Gharbi K."/>
            <person name="Hall N."/>
            <person name="Watson M."/>
            <person name="Adriaenssens E.M."/>
            <person name="Foster-Nyarko E."/>
            <person name="Jarju S."/>
            <person name="Secka A."/>
            <person name="Antonio M."/>
            <person name="Oren A."/>
            <person name="Chaudhuri R.R."/>
            <person name="La Ragione R."/>
            <person name="Hildebrand F."/>
            <person name="Pallen M.J."/>
        </authorList>
    </citation>
    <scope>NUCLEOTIDE SEQUENCE</scope>
    <source>
        <strain evidence="7">35461</strain>
    </source>
</reference>
<dbReference type="InterPro" id="IPR007197">
    <property type="entry name" value="rSAM"/>
</dbReference>
<dbReference type="PANTHER" id="PTHR11228:SF34">
    <property type="entry name" value="TUNGSTEN-CONTAINING ALDEHYDE FERREDOXIN OXIDOREDUCTASE COFACTOR MODIFYING PROTEIN"/>
    <property type="match status" value="1"/>
</dbReference>
<dbReference type="Gene3D" id="3.20.20.70">
    <property type="entry name" value="Aldolase class I"/>
    <property type="match status" value="1"/>
</dbReference>
<dbReference type="PANTHER" id="PTHR11228">
    <property type="entry name" value="RADICAL SAM DOMAIN PROTEIN"/>
    <property type="match status" value="1"/>
</dbReference>
<evidence type="ECO:0000313" key="7">
    <source>
        <dbReference type="EMBL" id="HIV09357.1"/>
    </source>
</evidence>
<feature type="domain" description="Radical SAM core" evidence="6">
    <location>
        <begin position="65"/>
        <end position="293"/>
    </location>
</feature>
<gene>
    <name evidence="7" type="ORF">IAC79_04510</name>
</gene>
<dbReference type="InterPro" id="IPR050377">
    <property type="entry name" value="Radical_SAM_PqqE_MftC-like"/>
</dbReference>
<name>A0A9D1T2M6_9BACT</name>